<dbReference type="EMBL" id="CAJVPW010065497">
    <property type="protein sequence ID" value="CAG8787130.1"/>
    <property type="molecule type" value="Genomic_DNA"/>
</dbReference>
<sequence length="125" mass="14254">MQSHISPEMGEITIDNVESESSQIPPGFTRPDMKTHDYRWTGFWRSLEKGTGNRYTAKCIHCNFELPGRPERLHTHVLTCSNWPVSEKNCYIKKATNSTSNARKKTKVSVSHQEKSLTSDQESLA</sequence>
<name>A0ACA9RC46_9GLOM</name>
<accession>A0ACA9RC46</accession>
<reference evidence="1" key="1">
    <citation type="submission" date="2021-06" db="EMBL/GenBank/DDBJ databases">
        <authorList>
            <person name="Kallberg Y."/>
            <person name="Tangrot J."/>
            <person name="Rosling A."/>
        </authorList>
    </citation>
    <scope>NUCLEOTIDE SEQUENCE</scope>
    <source>
        <strain evidence="1">28 12/20/2015</strain>
    </source>
</reference>
<evidence type="ECO:0000313" key="2">
    <source>
        <dbReference type="Proteomes" id="UP000789366"/>
    </source>
</evidence>
<evidence type="ECO:0000313" key="1">
    <source>
        <dbReference type="EMBL" id="CAG8787130.1"/>
    </source>
</evidence>
<keyword evidence="2" id="KW-1185">Reference proteome</keyword>
<organism evidence="1 2">
    <name type="scientific">Cetraspora pellucida</name>
    <dbReference type="NCBI Taxonomy" id="1433469"/>
    <lineage>
        <taxon>Eukaryota</taxon>
        <taxon>Fungi</taxon>
        <taxon>Fungi incertae sedis</taxon>
        <taxon>Mucoromycota</taxon>
        <taxon>Glomeromycotina</taxon>
        <taxon>Glomeromycetes</taxon>
        <taxon>Diversisporales</taxon>
        <taxon>Gigasporaceae</taxon>
        <taxon>Cetraspora</taxon>
    </lineage>
</organism>
<comment type="caution">
    <text evidence="1">The sequence shown here is derived from an EMBL/GenBank/DDBJ whole genome shotgun (WGS) entry which is preliminary data.</text>
</comment>
<feature type="non-terminal residue" evidence="1">
    <location>
        <position position="125"/>
    </location>
</feature>
<dbReference type="Proteomes" id="UP000789366">
    <property type="component" value="Unassembled WGS sequence"/>
</dbReference>
<gene>
    <name evidence="1" type="ORF">SPELUC_LOCUS16895</name>
</gene>
<proteinExistence type="predicted"/>
<protein>
    <submittedName>
        <fullName evidence="1">6766_t:CDS:1</fullName>
    </submittedName>
</protein>